<dbReference type="InterPro" id="IPR013057">
    <property type="entry name" value="AA_transpt_TM"/>
</dbReference>
<feature type="region of interest" description="Disordered" evidence="5">
    <location>
        <begin position="1"/>
        <end position="38"/>
    </location>
</feature>
<feature type="domain" description="Amino acid transporter transmembrane" evidence="7">
    <location>
        <begin position="73"/>
        <end position="474"/>
    </location>
</feature>
<keyword evidence="2 6" id="KW-0812">Transmembrane</keyword>
<dbReference type="GO" id="GO:0005774">
    <property type="term" value="C:vacuolar membrane"/>
    <property type="evidence" value="ECO:0007669"/>
    <property type="project" value="TreeGrafter"/>
</dbReference>
<organism evidence="8 9">
    <name type="scientific">Patella caerulea</name>
    <name type="common">Rayed Mediterranean limpet</name>
    <dbReference type="NCBI Taxonomy" id="87958"/>
    <lineage>
        <taxon>Eukaryota</taxon>
        <taxon>Metazoa</taxon>
        <taxon>Spiralia</taxon>
        <taxon>Lophotrochozoa</taxon>
        <taxon>Mollusca</taxon>
        <taxon>Gastropoda</taxon>
        <taxon>Patellogastropoda</taxon>
        <taxon>Patelloidea</taxon>
        <taxon>Patellidae</taxon>
        <taxon>Patella</taxon>
    </lineage>
</organism>
<feature type="transmembrane region" description="Helical" evidence="6">
    <location>
        <begin position="453"/>
        <end position="475"/>
    </location>
</feature>
<keyword evidence="9" id="KW-1185">Reference proteome</keyword>
<name>A0AAN8JCM1_PATCE</name>
<evidence type="ECO:0000256" key="4">
    <source>
        <dbReference type="ARBA" id="ARBA00023136"/>
    </source>
</evidence>
<feature type="transmembrane region" description="Helical" evidence="6">
    <location>
        <begin position="390"/>
        <end position="410"/>
    </location>
</feature>
<evidence type="ECO:0000256" key="3">
    <source>
        <dbReference type="ARBA" id="ARBA00022989"/>
    </source>
</evidence>
<reference evidence="8 9" key="1">
    <citation type="submission" date="2024-01" db="EMBL/GenBank/DDBJ databases">
        <title>The genome of the rayed Mediterranean limpet Patella caerulea (Linnaeus, 1758).</title>
        <authorList>
            <person name="Anh-Thu Weber A."/>
            <person name="Halstead-Nussloch G."/>
        </authorList>
    </citation>
    <scope>NUCLEOTIDE SEQUENCE [LARGE SCALE GENOMIC DNA]</scope>
    <source>
        <strain evidence="8">AATW-2023a</strain>
        <tissue evidence="8">Whole specimen</tissue>
    </source>
</reference>
<feature type="transmembrane region" description="Helical" evidence="6">
    <location>
        <begin position="235"/>
        <end position="252"/>
    </location>
</feature>
<feature type="transmembrane region" description="Helical" evidence="6">
    <location>
        <begin position="102"/>
        <end position="126"/>
    </location>
</feature>
<accession>A0AAN8JCM1</accession>
<keyword evidence="3 6" id="KW-1133">Transmembrane helix</keyword>
<dbReference type="GO" id="GO:0015179">
    <property type="term" value="F:L-amino acid transmembrane transporter activity"/>
    <property type="evidence" value="ECO:0007669"/>
    <property type="project" value="TreeGrafter"/>
</dbReference>
<dbReference type="Proteomes" id="UP001347796">
    <property type="component" value="Unassembled WGS sequence"/>
</dbReference>
<evidence type="ECO:0000256" key="5">
    <source>
        <dbReference type="SAM" id="MobiDB-lite"/>
    </source>
</evidence>
<feature type="compositionally biased region" description="Basic and acidic residues" evidence="5">
    <location>
        <begin position="1"/>
        <end position="24"/>
    </location>
</feature>
<evidence type="ECO:0000313" key="9">
    <source>
        <dbReference type="Proteomes" id="UP001347796"/>
    </source>
</evidence>
<gene>
    <name evidence="8" type="ORF">SNE40_016159</name>
</gene>
<dbReference type="Pfam" id="PF01490">
    <property type="entry name" value="Aa_trans"/>
    <property type="match status" value="1"/>
</dbReference>
<feature type="transmembrane region" description="Helical" evidence="6">
    <location>
        <begin position="272"/>
        <end position="290"/>
    </location>
</feature>
<comment type="subcellular location">
    <subcellularLocation>
        <location evidence="1">Membrane</location>
        <topology evidence="1">Multi-pass membrane protein</topology>
    </subcellularLocation>
</comment>
<feature type="transmembrane region" description="Helical" evidence="6">
    <location>
        <begin position="416"/>
        <end position="441"/>
    </location>
</feature>
<evidence type="ECO:0000256" key="2">
    <source>
        <dbReference type="ARBA" id="ARBA00022692"/>
    </source>
</evidence>
<protein>
    <recommendedName>
        <fullName evidence="7">Amino acid transporter transmembrane domain-containing protein</fullName>
    </recommendedName>
</protein>
<feature type="transmembrane region" description="Helical" evidence="6">
    <location>
        <begin position="346"/>
        <end position="369"/>
    </location>
</feature>
<evidence type="ECO:0000313" key="8">
    <source>
        <dbReference type="EMBL" id="KAK6172523.1"/>
    </source>
</evidence>
<keyword evidence="4 6" id="KW-0472">Membrane</keyword>
<comment type="caution">
    <text evidence="8">The sequence shown here is derived from an EMBL/GenBank/DDBJ whole genome shotgun (WGS) entry which is preliminary data.</text>
</comment>
<dbReference type="PANTHER" id="PTHR22950">
    <property type="entry name" value="AMINO ACID TRANSPORTER"/>
    <property type="match status" value="1"/>
</dbReference>
<dbReference type="EMBL" id="JAZGQO010000011">
    <property type="protein sequence ID" value="KAK6172523.1"/>
    <property type="molecule type" value="Genomic_DNA"/>
</dbReference>
<evidence type="ECO:0000256" key="6">
    <source>
        <dbReference type="SAM" id="Phobius"/>
    </source>
</evidence>
<proteinExistence type="predicted"/>
<sequence>MDDESETARETTRLLPKEQVENTRHVSNASQTPIIGRANDGEDVIFPPFDENTPDSSFTPSIEFSHEQLDEHATSNLQSLMHLLKGNIGTGILAMPIAISNAGLWVGTIGLLLIGVIAIHCMHLLVKCSRTLCKRTGSRALDYADVFEKALETGPPSLRKFSRAGRMFIFALLIFTQIGFCSVYLVFIATSVKQVVHTFHNDDPDVRIYEIIVAAVLIPFVFVKNLRSLAPFSAFANLLTVIGVVIIFYNLLQKLPNVDTRPAFTNFGDLPLYFGTALYAYEGISLVLPLENKMRNPSDFAGLDGVLNLGMVTVACLYTAVGFYGYLQYGDKVKGSITLNLPSNQWLYLSVVLMFAACIFISYGIQMYVPVKIIWTSLKSRINSRRLKTYGEYILRILLVILTCIFAIVVPHLDLLISLIGAFASSSLALILPATIELITLSSDDQILPRWRLIKNILIIIFGLLGCVTGTYTALREIIKTF</sequence>
<dbReference type="PANTHER" id="PTHR22950:SF349">
    <property type="entry name" value="AMINO ACID TRANSPORTER TRANSMEMBRANE DOMAIN-CONTAINING PROTEIN"/>
    <property type="match status" value="1"/>
</dbReference>
<evidence type="ECO:0000256" key="1">
    <source>
        <dbReference type="ARBA" id="ARBA00004141"/>
    </source>
</evidence>
<evidence type="ECO:0000259" key="7">
    <source>
        <dbReference type="Pfam" id="PF01490"/>
    </source>
</evidence>
<feature type="transmembrane region" description="Helical" evidence="6">
    <location>
        <begin position="167"/>
        <end position="187"/>
    </location>
</feature>
<feature type="transmembrane region" description="Helical" evidence="6">
    <location>
        <begin position="207"/>
        <end position="223"/>
    </location>
</feature>
<feature type="transmembrane region" description="Helical" evidence="6">
    <location>
        <begin position="302"/>
        <end position="326"/>
    </location>
</feature>
<dbReference type="AlphaFoldDB" id="A0AAN8JCM1"/>